<dbReference type="EMBL" id="LCZJ02000017">
    <property type="protein sequence ID" value="KTD87811.1"/>
    <property type="molecule type" value="Genomic_DNA"/>
</dbReference>
<keyword evidence="2" id="KW-0378">Hydrolase</keyword>
<keyword evidence="2" id="KW-0203">Cytokinin biosynthesis</keyword>
<dbReference type="PANTHER" id="PTHR31223">
    <property type="entry name" value="LOG FAMILY PROTEIN YJL055W"/>
    <property type="match status" value="1"/>
</dbReference>
<accession>A0A0W1B2Y5</accession>
<dbReference type="OrthoDB" id="9801098at2"/>
<dbReference type="SUPFAM" id="SSF102405">
    <property type="entry name" value="MCP/YpsA-like"/>
    <property type="match status" value="1"/>
</dbReference>
<proteinExistence type="inferred from homology"/>
<sequence length="192" mass="21290">MRSICVFAGSNLGAHEEYKTKAVELGNYMAMNNYRLVYGGSRIGLMGEVANAVLNGGGEVIGVMPRGLFNGEMVHRELTQLIEVDDMHGRKAKMGELADGFIALPGGFGTYEELFEVLCWSQIGIHKKPVGVLNIRNFFDPLMNLIQHSINEGFSNASHLSLLNVSDKPLELLHLLKGYVPQTLEQKWKQLN</sequence>
<gene>
    <name evidence="3" type="ORF">UQ64_08650</name>
</gene>
<dbReference type="Pfam" id="PF03641">
    <property type="entry name" value="Lysine_decarbox"/>
    <property type="match status" value="1"/>
</dbReference>
<dbReference type="InterPro" id="IPR031100">
    <property type="entry name" value="LOG_fam"/>
</dbReference>
<evidence type="ECO:0000256" key="2">
    <source>
        <dbReference type="RuleBase" id="RU363015"/>
    </source>
</evidence>
<comment type="similarity">
    <text evidence="1 2">Belongs to the LOG family.</text>
</comment>
<dbReference type="GO" id="GO:0016799">
    <property type="term" value="F:hydrolase activity, hydrolyzing N-glycosyl compounds"/>
    <property type="evidence" value="ECO:0007669"/>
    <property type="project" value="TreeGrafter"/>
</dbReference>
<dbReference type="PANTHER" id="PTHR31223:SF70">
    <property type="entry name" value="LOG FAMILY PROTEIN YJL055W"/>
    <property type="match status" value="1"/>
</dbReference>
<name>A0A0W1B2Y5_9BACL</name>
<keyword evidence="4" id="KW-1185">Reference proteome</keyword>
<evidence type="ECO:0000313" key="3">
    <source>
        <dbReference type="EMBL" id="KTD87811.1"/>
    </source>
</evidence>
<dbReference type="GO" id="GO:0005829">
    <property type="term" value="C:cytosol"/>
    <property type="evidence" value="ECO:0007669"/>
    <property type="project" value="TreeGrafter"/>
</dbReference>
<dbReference type="GO" id="GO:0009691">
    <property type="term" value="P:cytokinin biosynthetic process"/>
    <property type="evidence" value="ECO:0007669"/>
    <property type="project" value="UniProtKB-UniRule"/>
</dbReference>
<dbReference type="FunFam" id="3.40.50.450:FF:000012">
    <property type="entry name" value="LOG family protein YvdD"/>
    <property type="match status" value="1"/>
</dbReference>
<dbReference type="EC" id="3.2.2.n1" evidence="2"/>
<comment type="caution">
    <text evidence="3">The sequence shown here is derived from an EMBL/GenBank/DDBJ whole genome shotgun (WGS) entry which is preliminary data.</text>
</comment>
<evidence type="ECO:0000256" key="1">
    <source>
        <dbReference type="ARBA" id="ARBA00006763"/>
    </source>
</evidence>
<organism evidence="3 4">
    <name type="scientific">Paenibacillus etheri</name>
    <dbReference type="NCBI Taxonomy" id="1306852"/>
    <lineage>
        <taxon>Bacteria</taxon>
        <taxon>Bacillati</taxon>
        <taxon>Bacillota</taxon>
        <taxon>Bacilli</taxon>
        <taxon>Bacillales</taxon>
        <taxon>Paenibacillaceae</taxon>
        <taxon>Paenibacillus</taxon>
    </lineage>
</organism>
<dbReference type="AlphaFoldDB" id="A0A0W1B2Y5"/>
<dbReference type="Proteomes" id="UP000054709">
    <property type="component" value="Unassembled WGS sequence"/>
</dbReference>
<evidence type="ECO:0000313" key="4">
    <source>
        <dbReference type="Proteomes" id="UP000054709"/>
    </source>
</evidence>
<dbReference type="InterPro" id="IPR005269">
    <property type="entry name" value="LOG"/>
</dbReference>
<protein>
    <recommendedName>
        <fullName evidence="2">Cytokinin riboside 5'-monophosphate phosphoribohydrolase</fullName>
        <ecNumber evidence="2">3.2.2.n1</ecNumber>
    </recommendedName>
</protein>
<dbReference type="NCBIfam" id="TIGR00730">
    <property type="entry name" value="Rossman fold protein, TIGR00730 family"/>
    <property type="match status" value="1"/>
</dbReference>
<dbReference type="RefSeq" id="WP_060622464.1">
    <property type="nucleotide sequence ID" value="NZ_LCZJ02000017.1"/>
</dbReference>
<dbReference type="Gene3D" id="3.40.50.450">
    <property type="match status" value="1"/>
</dbReference>
<reference evidence="3 4" key="1">
    <citation type="journal article" date="2015" name="Int. Biodeterior. Biodegradation">
        <title>Physiological and genetic screening methods for the isolation of methyl tert-butyl ether-degrading bacteria for bioremediation purposes.</title>
        <authorList>
            <person name="Guisado I.M."/>
            <person name="Purswani J."/>
            <person name="Gonzalez Lopez J."/>
            <person name="Pozo C."/>
        </authorList>
    </citation>
    <scope>NUCLEOTIDE SEQUENCE [LARGE SCALE GENOMIC DNA]</scope>
    <source>
        <strain evidence="3 4">SH7</strain>
    </source>
</reference>